<proteinExistence type="predicted"/>
<dbReference type="STRING" id="1834516.BL253_10710"/>
<evidence type="ECO:0000313" key="1">
    <source>
        <dbReference type="EMBL" id="ONH31118.1"/>
    </source>
</evidence>
<reference evidence="2" key="1">
    <citation type="submission" date="2016-10" db="EMBL/GenBank/DDBJ databases">
        <title>Frankia sp. NRRL B-16386 Genome sequencing.</title>
        <authorList>
            <person name="Ghodhbane-Gtari F."/>
            <person name="Swanson E."/>
            <person name="Gueddou A."/>
            <person name="Hezbri K."/>
            <person name="Ktari K."/>
            <person name="Nouioui I."/>
            <person name="Morris K."/>
            <person name="Simpson S."/>
            <person name="Abebe-Akele F."/>
            <person name="Thomas K."/>
            <person name="Gtari M."/>
            <person name="Tisa L.S."/>
        </authorList>
    </citation>
    <scope>NUCLEOTIDE SEQUENCE [LARGE SCALE GENOMIC DNA]</scope>
    <source>
        <strain evidence="2">NRRL B-16386</strain>
    </source>
</reference>
<sequence length="225" mass="23327">MRLTERRVPLWRHPVLAPGYAAAIAFGAVALASVVVTPDEGAAGTKEKVTVTVTSASAADAGLLTGLTVQVRDDETVLATGPTDAEGRWSQDVTAGDHEVCVVAAAGPVRLAGSNPASACARERMSADRTTELTVERVQVVAETTDDDHPLPSGGKVTIRLGRQALKGGALDQTGRLTPSELPLNAEVCLDPPAGWRLAGTETDGQQCRAVTNPAADVLFRLEAS</sequence>
<dbReference type="Proteomes" id="UP000188929">
    <property type="component" value="Unassembled WGS sequence"/>
</dbReference>
<protein>
    <submittedName>
        <fullName evidence="1">Uncharacterized protein</fullName>
    </submittedName>
</protein>
<name>A0A1V2ID43_9ACTN</name>
<dbReference type="EMBL" id="MOMC01000018">
    <property type="protein sequence ID" value="ONH31118.1"/>
    <property type="molecule type" value="Genomic_DNA"/>
</dbReference>
<accession>A0A1V2ID43</accession>
<evidence type="ECO:0000313" key="2">
    <source>
        <dbReference type="Proteomes" id="UP000188929"/>
    </source>
</evidence>
<dbReference type="AlphaFoldDB" id="A0A1V2ID43"/>
<gene>
    <name evidence="1" type="ORF">BL253_10710</name>
</gene>
<comment type="caution">
    <text evidence="1">The sequence shown here is derived from an EMBL/GenBank/DDBJ whole genome shotgun (WGS) entry which is preliminary data.</text>
</comment>
<organism evidence="1 2">
    <name type="scientific">Pseudofrankia asymbiotica</name>
    <dbReference type="NCBI Taxonomy" id="1834516"/>
    <lineage>
        <taxon>Bacteria</taxon>
        <taxon>Bacillati</taxon>
        <taxon>Actinomycetota</taxon>
        <taxon>Actinomycetes</taxon>
        <taxon>Frankiales</taxon>
        <taxon>Frankiaceae</taxon>
        <taxon>Pseudofrankia</taxon>
    </lineage>
</organism>
<keyword evidence="2" id="KW-1185">Reference proteome</keyword>